<keyword evidence="1" id="KW-0812">Transmembrane</keyword>
<keyword evidence="3" id="KW-1185">Reference proteome</keyword>
<dbReference type="PATRIC" id="fig|161896.4.peg.463"/>
<dbReference type="AlphaFoldDB" id="A0A0F6QUV5"/>
<keyword evidence="1" id="KW-1133">Transmembrane helix</keyword>
<evidence type="ECO:0000313" key="2">
    <source>
        <dbReference type="EMBL" id="AKE38452.1"/>
    </source>
</evidence>
<accession>A0A0F6QUV5</accession>
<evidence type="ECO:0000256" key="1">
    <source>
        <dbReference type="SAM" id="Phobius"/>
    </source>
</evidence>
<protein>
    <submittedName>
        <fullName evidence="2">Uncharacterized protein</fullName>
    </submittedName>
</protein>
<dbReference type="OrthoDB" id="4425131at2"/>
<reference evidence="2 3" key="1">
    <citation type="journal article" date="2015" name="Genome Announc.">
        <title>Complete Genome Sequence of Corynebacterium camporealensis DSM 44610, Isolated from the Milk of a Manchega Sheep with Subclinical Mastitis.</title>
        <authorList>
            <person name="Ruckert C."/>
            <person name="Albersmeier A."/>
            <person name="Winkler A."/>
            <person name="Tauch A."/>
        </authorList>
    </citation>
    <scope>NUCLEOTIDE SEQUENCE [LARGE SCALE GENOMIC DNA]</scope>
    <source>
        <strain evidence="2 3">DSM 44610</strain>
    </source>
</reference>
<evidence type="ECO:0000313" key="3">
    <source>
        <dbReference type="Proteomes" id="UP000033566"/>
    </source>
</evidence>
<dbReference type="Proteomes" id="UP000033566">
    <property type="component" value="Chromosome"/>
</dbReference>
<sequence>MTRAIIYFVLGAVLLALGIWWWTVVGPSFAFLAPITLQGIGGAFMVAALAVALDVKSPTARKL</sequence>
<dbReference type="HOGENOM" id="CLU_205765_0_0_11"/>
<name>A0A0F6QUV5_9CORY</name>
<keyword evidence="1" id="KW-0472">Membrane</keyword>
<proteinExistence type="predicted"/>
<gene>
    <name evidence="2" type="ORF">UL81_02355</name>
</gene>
<feature type="transmembrane region" description="Helical" evidence="1">
    <location>
        <begin position="29"/>
        <end position="53"/>
    </location>
</feature>
<dbReference type="EMBL" id="CP011311">
    <property type="protein sequence ID" value="AKE38452.1"/>
    <property type="molecule type" value="Genomic_DNA"/>
</dbReference>
<feature type="transmembrane region" description="Helical" evidence="1">
    <location>
        <begin position="5"/>
        <end position="23"/>
    </location>
</feature>
<organism evidence="2 3">
    <name type="scientific">Corynebacterium camporealensis</name>
    <dbReference type="NCBI Taxonomy" id="161896"/>
    <lineage>
        <taxon>Bacteria</taxon>
        <taxon>Bacillati</taxon>
        <taxon>Actinomycetota</taxon>
        <taxon>Actinomycetes</taxon>
        <taxon>Mycobacteriales</taxon>
        <taxon>Corynebacteriaceae</taxon>
        <taxon>Corynebacterium</taxon>
    </lineage>
</organism>
<dbReference type="RefSeq" id="WP_035106675.1">
    <property type="nucleotide sequence ID" value="NZ_CP011311.1"/>
</dbReference>
<dbReference type="KEGG" id="ccj:UL81_02355"/>